<organism evidence="1 2">
    <name type="scientific">Marihabitans asiaticum</name>
    <dbReference type="NCBI Taxonomy" id="415218"/>
    <lineage>
        <taxon>Bacteria</taxon>
        <taxon>Bacillati</taxon>
        <taxon>Actinomycetota</taxon>
        <taxon>Actinomycetes</taxon>
        <taxon>Micrococcales</taxon>
        <taxon>Intrasporangiaceae</taxon>
        <taxon>Marihabitans</taxon>
    </lineage>
</organism>
<dbReference type="RefSeq" id="WP_144857830.1">
    <property type="nucleotide sequence ID" value="NZ_BAAAYT010000002.1"/>
</dbReference>
<reference evidence="1 2" key="1">
    <citation type="submission" date="2019-06" db="EMBL/GenBank/DDBJ databases">
        <title>Sequencing the genomes of 1000 actinobacteria strains.</title>
        <authorList>
            <person name="Klenk H.-P."/>
        </authorList>
    </citation>
    <scope>NUCLEOTIDE SEQUENCE [LARGE SCALE GENOMIC DNA]</scope>
    <source>
        <strain evidence="1 2">DSM 18935</strain>
    </source>
</reference>
<evidence type="ECO:0000313" key="2">
    <source>
        <dbReference type="Proteomes" id="UP000315628"/>
    </source>
</evidence>
<keyword evidence="2" id="KW-1185">Reference proteome</keyword>
<name>A0A560W834_9MICO</name>
<gene>
    <name evidence="1" type="ORF">FB557_2401</name>
</gene>
<evidence type="ECO:0000313" key="1">
    <source>
        <dbReference type="EMBL" id="TWD13768.1"/>
    </source>
</evidence>
<sequence>MATVDLATLKERVRVMERGTQTRTRLTRSDAVDLLVPGGLRAGGTYAVHGSQTLVAALLAGGSAAGRWCGVVGMPDLGLEGAAGLGLDLTRTLSVPAPGPDWAEATAILVEALPLVAVRPPGAVSRHDAARLSARLRARSSALVLHSPDPASDLRWPSLEASLQVHAQAWSGIGDGRGRLLARALDVTVAPRRGRSRTVRLAQDATGRVTPFATVADALTPLADLLDARDLPATLAAS</sequence>
<dbReference type="Proteomes" id="UP000315628">
    <property type="component" value="Unassembled WGS sequence"/>
</dbReference>
<protein>
    <recommendedName>
        <fullName evidence="3">Protein ImuA</fullName>
    </recommendedName>
</protein>
<proteinExistence type="predicted"/>
<dbReference type="OrthoDB" id="3873597at2"/>
<evidence type="ECO:0008006" key="3">
    <source>
        <dbReference type="Google" id="ProtNLM"/>
    </source>
</evidence>
<accession>A0A560W834</accession>
<dbReference type="EMBL" id="VIUW01000004">
    <property type="protein sequence ID" value="TWD13768.1"/>
    <property type="molecule type" value="Genomic_DNA"/>
</dbReference>
<dbReference type="AlphaFoldDB" id="A0A560W834"/>
<comment type="caution">
    <text evidence="1">The sequence shown here is derived from an EMBL/GenBank/DDBJ whole genome shotgun (WGS) entry which is preliminary data.</text>
</comment>